<dbReference type="EMBL" id="LBZM01000003">
    <property type="protein sequence ID" value="KKR72704.1"/>
    <property type="molecule type" value="Genomic_DNA"/>
</dbReference>
<dbReference type="GO" id="GO:0005737">
    <property type="term" value="C:cytoplasm"/>
    <property type="evidence" value="ECO:0007669"/>
    <property type="project" value="UniProtKB-ARBA"/>
</dbReference>
<proteinExistence type="inferred from homology"/>
<comment type="subunit">
    <text evidence="11">Homodimer. The RNAP catalytic core consists of 2 alpha, 1 beta, 1 beta' and 1 omega subunit. When a sigma factor is associated with the core the holoenzyme is formed, which can initiate transcription.</text>
</comment>
<feature type="region of interest" description="Alpha N-terminal domain (alpha-NTD)" evidence="11">
    <location>
        <begin position="1"/>
        <end position="224"/>
    </location>
</feature>
<dbReference type="SUPFAM" id="SSF55257">
    <property type="entry name" value="RBP11-like subunits of RNA polymerase"/>
    <property type="match status" value="1"/>
</dbReference>
<dbReference type="SMART" id="SM00662">
    <property type="entry name" value="RPOLD"/>
    <property type="match status" value="1"/>
</dbReference>
<comment type="function">
    <text evidence="11">DNA-dependent RNA polymerase catalyzes the transcription of DNA into RNA using the four ribonucleoside triphosphates as substrates.</text>
</comment>
<keyword evidence="4 11" id="KW-0240">DNA-directed RNA polymerase</keyword>
<protein>
    <recommendedName>
        <fullName evidence="3 11">DNA-directed RNA polymerase subunit alpha</fullName>
        <shortName evidence="11">RNAP subunit alpha</shortName>
        <ecNumber evidence="2 11">2.7.7.6</ecNumber>
    </recommendedName>
    <alternativeName>
        <fullName evidence="9 11">RNA polymerase subunit alpha</fullName>
    </alternativeName>
    <alternativeName>
        <fullName evidence="8 11">Transcriptase subunit alpha</fullName>
    </alternativeName>
</protein>
<evidence type="ECO:0000256" key="10">
    <source>
        <dbReference type="ARBA" id="ARBA00048552"/>
    </source>
</evidence>
<reference evidence="13 14" key="1">
    <citation type="journal article" date="2015" name="Nature">
        <title>rRNA introns, odd ribosomes, and small enigmatic genomes across a large radiation of phyla.</title>
        <authorList>
            <person name="Brown C.T."/>
            <person name="Hug L.A."/>
            <person name="Thomas B.C."/>
            <person name="Sharon I."/>
            <person name="Castelle C.J."/>
            <person name="Singh A."/>
            <person name="Wilkins M.J."/>
            <person name="Williams K.H."/>
            <person name="Banfield J.F."/>
        </authorList>
    </citation>
    <scope>NUCLEOTIDE SEQUENCE [LARGE SCALE GENOMIC DNA]</scope>
</reference>
<evidence type="ECO:0000256" key="1">
    <source>
        <dbReference type="ARBA" id="ARBA00007123"/>
    </source>
</evidence>
<dbReference type="Gene3D" id="3.30.1360.10">
    <property type="entry name" value="RNA polymerase, RBP11-like subunit"/>
    <property type="match status" value="1"/>
</dbReference>
<dbReference type="GO" id="GO:0006351">
    <property type="term" value="P:DNA-templated transcription"/>
    <property type="evidence" value="ECO:0007669"/>
    <property type="project" value="UniProtKB-UniRule"/>
</dbReference>
<comment type="similarity">
    <text evidence="1 11">Belongs to the RNA polymerase alpha chain family.</text>
</comment>
<dbReference type="PATRIC" id="fig|1618482.3.peg.192"/>
<evidence type="ECO:0000256" key="11">
    <source>
        <dbReference type="HAMAP-Rule" id="MF_00059"/>
    </source>
</evidence>
<dbReference type="SUPFAM" id="SSF56553">
    <property type="entry name" value="Insert subdomain of RNA polymerase alpha subunit"/>
    <property type="match status" value="1"/>
</dbReference>
<dbReference type="CDD" id="cd06928">
    <property type="entry name" value="RNAP_alpha_NTD"/>
    <property type="match status" value="1"/>
</dbReference>
<dbReference type="EC" id="2.7.7.6" evidence="2 11"/>
<dbReference type="Proteomes" id="UP000034664">
    <property type="component" value="Unassembled WGS sequence"/>
</dbReference>
<name>A0A0G0T6S8_9BACT</name>
<dbReference type="HAMAP" id="MF_00059">
    <property type="entry name" value="RNApol_bact_RpoA"/>
    <property type="match status" value="1"/>
</dbReference>
<dbReference type="Gene3D" id="1.10.150.20">
    <property type="entry name" value="5' to 3' exonuclease, C-terminal subdomain"/>
    <property type="match status" value="1"/>
</dbReference>
<evidence type="ECO:0000256" key="5">
    <source>
        <dbReference type="ARBA" id="ARBA00022679"/>
    </source>
</evidence>
<dbReference type="Pfam" id="PF01000">
    <property type="entry name" value="RNA_pol_A_bac"/>
    <property type="match status" value="1"/>
</dbReference>
<comment type="domain">
    <text evidence="11">The N-terminal domain is essential for RNAP assembly and basal transcription, whereas the C-terminal domain is involved in interaction with transcriptional regulators and with upstream promoter elements.</text>
</comment>
<evidence type="ECO:0000256" key="4">
    <source>
        <dbReference type="ARBA" id="ARBA00022478"/>
    </source>
</evidence>
<feature type="domain" description="DNA-directed RNA polymerase RpoA/D/Rpb3-type" evidence="12">
    <location>
        <begin position="17"/>
        <end position="223"/>
    </location>
</feature>
<comment type="catalytic activity">
    <reaction evidence="10 11">
        <text>RNA(n) + a ribonucleoside 5'-triphosphate = RNA(n+1) + diphosphate</text>
        <dbReference type="Rhea" id="RHEA:21248"/>
        <dbReference type="Rhea" id="RHEA-COMP:14527"/>
        <dbReference type="Rhea" id="RHEA-COMP:17342"/>
        <dbReference type="ChEBI" id="CHEBI:33019"/>
        <dbReference type="ChEBI" id="CHEBI:61557"/>
        <dbReference type="ChEBI" id="CHEBI:140395"/>
        <dbReference type="EC" id="2.7.7.6"/>
    </reaction>
</comment>
<evidence type="ECO:0000256" key="6">
    <source>
        <dbReference type="ARBA" id="ARBA00022695"/>
    </source>
</evidence>
<comment type="caution">
    <text evidence="13">The sequence shown here is derived from an EMBL/GenBank/DDBJ whole genome shotgun (WGS) entry which is preliminary data.</text>
</comment>
<dbReference type="Pfam" id="PF01193">
    <property type="entry name" value="RNA_pol_L"/>
    <property type="match status" value="1"/>
</dbReference>
<dbReference type="NCBIfam" id="NF003519">
    <property type="entry name" value="PRK05182.2-5"/>
    <property type="match status" value="1"/>
</dbReference>
<dbReference type="GO" id="GO:0000428">
    <property type="term" value="C:DNA-directed RNA polymerase complex"/>
    <property type="evidence" value="ECO:0007669"/>
    <property type="project" value="UniProtKB-KW"/>
</dbReference>
<dbReference type="InterPro" id="IPR011263">
    <property type="entry name" value="DNA-dir_RNA_pol_RpoA/D/Rpb3"/>
</dbReference>
<evidence type="ECO:0000256" key="2">
    <source>
        <dbReference type="ARBA" id="ARBA00012418"/>
    </source>
</evidence>
<evidence type="ECO:0000256" key="3">
    <source>
        <dbReference type="ARBA" id="ARBA00015972"/>
    </source>
</evidence>
<keyword evidence="6 11" id="KW-0548">Nucleotidyltransferase</keyword>
<dbReference type="AlphaFoldDB" id="A0A0G0T6S8"/>
<evidence type="ECO:0000256" key="8">
    <source>
        <dbReference type="ARBA" id="ARBA00032524"/>
    </source>
</evidence>
<sequence>MNEPFFTVTAKEKTANYAQFEIEPLPQGYGSTLGNSLRRILLSSIPGTAISKLKIKGAKHQFSTLKGLREDIVELILNLKKVNFHLEGEQEAKLTLEKKGVGEVTAKDITLPAEVTISNPDEYIASLTDKNTKLEMTIWVEQGMGYVPSEDRLLSEMGSIPVDSLYSPVRRVNFSVEETRVGRETNFDKLILDVWTNGAIDPETALTYASQTLVSYFQHMYNPQEGNNNQPKQSVSTSQTVLKSSVEELELPIRITNALKKGGFATLADFEGKSRTDVEKVRNLGAKSIDQIQDQLKKKGVVLVS</sequence>
<dbReference type="SUPFAM" id="SSF47789">
    <property type="entry name" value="C-terminal domain of RNA polymerase alpha subunit"/>
    <property type="match status" value="1"/>
</dbReference>
<keyword evidence="7 11" id="KW-0804">Transcription</keyword>
<evidence type="ECO:0000313" key="14">
    <source>
        <dbReference type="Proteomes" id="UP000034664"/>
    </source>
</evidence>
<evidence type="ECO:0000313" key="13">
    <source>
        <dbReference type="EMBL" id="KKR72704.1"/>
    </source>
</evidence>
<keyword evidence="5 11" id="KW-0808">Transferase</keyword>
<dbReference type="InterPro" id="IPR011262">
    <property type="entry name" value="DNA-dir_RNA_pol_insert"/>
</dbReference>
<dbReference type="InterPro" id="IPR011260">
    <property type="entry name" value="RNAP_asu_C"/>
</dbReference>
<gene>
    <name evidence="11" type="primary">rpoA</name>
    <name evidence="13" type="ORF">UU14_C0003G0067</name>
</gene>
<organism evidence="13 14">
    <name type="scientific">Candidatus Roizmanbacteria bacterium GW2011_GWB1_40_7</name>
    <dbReference type="NCBI Taxonomy" id="1618482"/>
    <lineage>
        <taxon>Bacteria</taxon>
        <taxon>Candidatus Roizmaniibacteriota</taxon>
    </lineage>
</organism>
<dbReference type="FunFam" id="2.170.120.12:FF:000001">
    <property type="entry name" value="DNA-directed RNA polymerase subunit alpha"/>
    <property type="match status" value="1"/>
</dbReference>
<dbReference type="GO" id="GO:0003677">
    <property type="term" value="F:DNA binding"/>
    <property type="evidence" value="ECO:0007669"/>
    <property type="project" value="UniProtKB-UniRule"/>
</dbReference>
<feature type="region of interest" description="Alpha C-terminal domain (alpha-CTD)" evidence="11">
    <location>
        <begin position="237"/>
        <end position="305"/>
    </location>
</feature>
<dbReference type="InterPro" id="IPR036603">
    <property type="entry name" value="RBP11-like"/>
</dbReference>
<evidence type="ECO:0000259" key="12">
    <source>
        <dbReference type="SMART" id="SM00662"/>
    </source>
</evidence>
<accession>A0A0G0T6S8</accession>
<dbReference type="InterPro" id="IPR011773">
    <property type="entry name" value="DNA-dir_RpoA"/>
</dbReference>
<dbReference type="InterPro" id="IPR036643">
    <property type="entry name" value="RNApol_insert_sf"/>
</dbReference>
<evidence type="ECO:0000256" key="7">
    <source>
        <dbReference type="ARBA" id="ARBA00023163"/>
    </source>
</evidence>
<dbReference type="GO" id="GO:0003899">
    <property type="term" value="F:DNA-directed RNA polymerase activity"/>
    <property type="evidence" value="ECO:0007669"/>
    <property type="project" value="UniProtKB-UniRule"/>
</dbReference>
<dbReference type="Gene3D" id="2.170.120.12">
    <property type="entry name" value="DNA-directed RNA polymerase, insert domain"/>
    <property type="match status" value="1"/>
</dbReference>
<dbReference type="GO" id="GO:0046983">
    <property type="term" value="F:protein dimerization activity"/>
    <property type="evidence" value="ECO:0007669"/>
    <property type="project" value="InterPro"/>
</dbReference>
<dbReference type="NCBIfam" id="TIGR02027">
    <property type="entry name" value="rpoA"/>
    <property type="match status" value="1"/>
</dbReference>
<evidence type="ECO:0000256" key="9">
    <source>
        <dbReference type="ARBA" id="ARBA00033070"/>
    </source>
</evidence>
<dbReference type="Pfam" id="PF03118">
    <property type="entry name" value="RNA_pol_A_CTD"/>
    <property type="match status" value="1"/>
</dbReference>